<dbReference type="EMBL" id="SHMC01000003">
    <property type="protein sequence ID" value="TAA25856.1"/>
    <property type="molecule type" value="Genomic_DNA"/>
</dbReference>
<sequence>MRPNADELFDELAQLDLTLDAIAACAGSANLALQQALQRHVRSLRIFLDIDAAAVLHDVADAAQRVLEANEPRVLETAQRDLARMRALMDAMLRRQAGQQATAA</sequence>
<dbReference type="AlphaFoldDB" id="A0A4V2HD70"/>
<name>A0A4V2HD70_9GAMM</name>
<evidence type="ECO:0000313" key="1">
    <source>
        <dbReference type="EMBL" id="TAA25856.1"/>
    </source>
</evidence>
<dbReference type="RefSeq" id="WP_130551473.1">
    <property type="nucleotide sequence ID" value="NZ_SHMC01000003.1"/>
</dbReference>
<gene>
    <name evidence="1" type="ORF">EA660_10545</name>
</gene>
<reference evidence="1 2" key="1">
    <citation type="submission" date="2019-02" db="EMBL/GenBank/DDBJ databases">
        <title>WGS of Pseudoxanthomonas species novum from clinical isolates.</title>
        <authorList>
            <person name="Bernier A.-M."/>
            <person name="Bernard K."/>
            <person name="Vachon A."/>
        </authorList>
    </citation>
    <scope>NUCLEOTIDE SEQUENCE [LARGE SCALE GENOMIC DNA]</scope>
    <source>
        <strain evidence="1 2">NML171200</strain>
    </source>
</reference>
<comment type="caution">
    <text evidence="1">The sequence shown here is derived from an EMBL/GenBank/DDBJ whole genome shotgun (WGS) entry which is preliminary data.</text>
</comment>
<dbReference type="OrthoDB" id="9950691at2"/>
<organism evidence="1 2">
    <name type="scientific">Pseudoxanthomonas winnipegensis</name>
    <dbReference type="NCBI Taxonomy" id="2480810"/>
    <lineage>
        <taxon>Bacteria</taxon>
        <taxon>Pseudomonadati</taxon>
        <taxon>Pseudomonadota</taxon>
        <taxon>Gammaproteobacteria</taxon>
        <taxon>Lysobacterales</taxon>
        <taxon>Lysobacteraceae</taxon>
        <taxon>Pseudoxanthomonas</taxon>
    </lineage>
</organism>
<accession>A0A4V2HD70</accession>
<protein>
    <submittedName>
        <fullName evidence="1">Uncharacterized protein</fullName>
    </submittedName>
</protein>
<proteinExistence type="predicted"/>
<evidence type="ECO:0000313" key="2">
    <source>
        <dbReference type="Proteomes" id="UP000292627"/>
    </source>
</evidence>
<dbReference type="Proteomes" id="UP000292627">
    <property type="component" value="Unassembled WGS sequence"/>
</dbReference>